<sequence>MWSIQNHPFQKLMKDINIMPELPETLLPSDSSQTKSLTRIEREIRSALEKGATDIFMDPIHNGDLEISLRLSGTIVKSGIITADEAEKAVARLKVLQKLAVDTPYPAEGSFSINDSSPAITDIRCSMIRSLHGIAISLRIHSPHVRKIPLPVLGLDKAQIEDLKIAFQAESGLILITGPTGSGKTTTLYSCMENFCVGSRRIISVEDPVEYSIPGILQIDLSLGTEITSPFALRSVLRHGPDILVIGEIRDPESANTALHAALTGHLVVATMHGANASCALTKLHEWNCPSEVTGSCLQMIVSQRLAGRDEPFRLGSRFLLQQGRFNIKRISQETRTAIRNNLIESMNTEPEMEL</sequence>
<protein>
    <recommendedName>
        <fullName evidence="4">Bacterial type II secretion system protein E domain-containing protein</fullName>
    </recommendedName>
</protein>
<evidence type="ECO:0000313" key="6">
    <source>
        <dbReference type="Proteomes" id="UP000233256"/>
    </source>
</evidence>
<dbReference type="GO" id="GO:0005524">
    <property type="term" value="F:ATP binding"/>
    <property type="evidence" value="ECO:0007669"/>
    <property type="project" value="UniProtKB-KW"/>
</dbReference>
<evidence type="ECO:0000256" key="2">
    <source>
        <dbReference type="ARBA" id="ARBA00022741"/>
    </source>
</evidence>
<keyword evidence="3" id="KW-0067">ATP-binding</keyword>
<evidence type="ECO:0000313" key="5">
    <source>
        <dbReference type="EMBL" id="PKK91253.1"/>
    </source>
</evidence>
<dbReference type="InterPro" id="IPR001482">
    <property type="entry name" value="T2SS/T4SS_dom"/>
</dbReference>
<comment type="similarity">
    <text evidence="1">Belongs to the GSP E family.</text>
</comment>
<organism evidence="5 6">
    <name type="scientific">Candidatus Wallbacteria bacterium HGW-Wallbacteria-1</name>
    <dbReference type="NCBI Taxonomy" id="2013854"/>
    <lineage>
        <taxon>Bacteria</taxon>
        <taxon>Candidatus Walliibacteriota</taxon>
    </lineage>
</organism>
<dbReference type="CDD" id="cd01129">
    <property type="entry name" value="PulE-GspE-like"/>
    <property type="match status" value="1"/>
</dbReference>
<dbReference type="Gene3D" id="3.30.450.90">
    <property type="match status" value="1"/>
</dbReference>
<feature type="domain" description="Bacterial type II secretion system protein E" evidence="4">
    <location>
        <begin position="237"/>
        <end position="251"/>
    </location>
</feature>
<reference evidence="5 6" key="1">
    <citation type="journal article" date="2017" name="ISME J.">
        <title>Potential for microbial H2 and metal transformations associated with novel bacteria and archaea in deep terrestrial subsurface sediments.</title>
        <authorList>
            <person name="Hernsdorf A.W."/>
            <person name="Amano Y."/>
            <person name="Miyakawa K."/>
            <person name="Ise K."/>
            <person name="Suzuki Y."/>
            <person name="Anantharaman K."/>
            <person name="Probst A."/>
            <person name="Burstein D."/>
            <person name="Thomas B.C."/>
            <person name="Banfield J.F."/>
        </authorList>
    </citation>
    <scope>NUCLEOTIDE SEQUENCE [LARGE SCALE GENOMIC DNA]</scope>
    <source>
        <strain evidence="5">HGW-Wallbacteria-1</strain>
    </source>
</reference>
<accession>A0A2N1PSD6</accession>
<dbReference type="GO" id="GO:0016887">
    <property type="term" value="F:ATP hydrolysis activity"/>
    <property type="evidence" value="ECO:0007669"/>
    <property type="project" value="TreeGrafter"/>
</dbReference>
<name>A0A2N1PSD6_9BACT</name>
<evidence type="ECO:0000256" key="3">
    <source>
        <dbReference type="ARBA" id="ARBA00022840"/>
    </source>
</evidence>
<evidence type="ECO:0000256" key="1">
    <source>
        <dbReference type="ARBA" id="ARBA00006611"/>
    </source>
</evidence>
<dbReference type="Pfam" id="PF00437">
    <property type="entry name" value="T2SSE"/>
    <property type="match status" value="1"/>
</dbReference>
<keyword evidence="2" id="KW-0547">Nucleotide-binding</keyword>
<dbReference type="PANTHER" id="PTHR30258">
    <property type="entry name" value="TYPE II SECRETION SYSTEM PROTEIN GSPE-RELATED"/>
    <property type="match status" value="1"/>
</dbReference>
<dbReference type="SUPFAM" id="SSF52540">
    <property type="entry name" value="P-loop containing nucleoside triphosphate hydrolases"/>
    <property type="match status" value="1"/>
</dbReference>
<proteinExistence type="inferred from homology"/>
<dbReference type="PANTHER" id="PTHR30258:SF2">
    <property type="entry name" value="COMG OPERON PROTEIN 1"/>
    <property type="match status" value="1"/>
</dbReference>
<dbReference type="EMBL" id="PGXC01000003">
    <property type="protein sequence ID" value="PKK91253.1"/>
    <property type="molecule type" value="Genomic_DNA"/>
</dbReference>
<dbReference type="Gene3D" id="3.40.50.300">
    <property type="entry name" value="P-loop containing nucleotide triphosphate hydrolases"/>
    <property type="match status" value="1"/>
</dbReference>
<comment type="caution">
    <text evidence="5">The sequence shown here is derived from an EMBL/GenBank/DDBJ whole genome shotgun (WGS) entry which is preliminary data.</text>
</comment>
<dbReference type="PROSITE" id="PS00662">
    <property type="entry name" value="T2SP_E"/>
    <property type="match status" value="1"/>
</dbReference>
<dbReference type="InterPro" id="IPR027417">
    <property type="entry name" value="P-loop_NTPase"/>
</dbReference>
<dbReference type="GO" id="GO:0005886">
    <property type="term" value="C:plasma membrane"/>
    <property type="evidence" value="ECO:0007669"/>
    <property type="project" value="TreeGrafter"/>
</dbReference>
<evidence type="ECO:0000259" key="4">
    <source>
        <dbReference type="PROSITE" id="PS00662"/>
    </source>
</evidence>
<gene>
    <name evidence="5" type="ORF">CVV64_05645</name>
</gene>
<dbReference type="Proteomes" id="UP000233256">
    <property type="component" value="Unassembled WGS sequence"/>
</dbReference>
<dbReference type="AlphaFoldDB" id="A0A2N1PSD6"/>